<reference evidence="1 2" key="1">
    <citation type="submission" date="2018-05" db="EMBL/GenBank/DDBJ databases">
        <title>Complete genome sequence of Gordonia terrae NRRL B-16283.</title>
        <authorList>
            <person name="Garlena R.A."/>
            <person name="Russell D.A."/>
            <person name="Hatfull G.F."/>
        </authorList>
    </citation>
    <scope>NUCLEOTIDE SEQUENCE [LARGE SCALE GENOMIC DNA]</scope>
    <source>
        <strain evidence="1 2">NRRL B-16283</strain>
    </source>
</reference>
<dbReference type="InterPro" id="IPR046036">
    <property type="entry name" value="DUF5994"/>
</dbReference>
<dbReference type="Pfam" id="PF19457">
    <property type="entry name" value="DUF5994"/>
    <property type="match status" value="1"/>
</dbReference>
<name>A0AAD0NZF8_9ACTN</name>
<gene>
    <name evidence="1" type="ORF">DLJ61_23805</name>
</gene>
<dbReference type="KEGG" id="gta:BCM27_23550"/>
<proteinExistence type="predicted"/>
<dbReference type="EMBL" id="CP029604">
    <property type="protein sequence ID" value="AWO86137.1"/>
    <property type="molecule type" value="Genomic_DNA"/>
</dbReference>
<evidence type="ECO:0000313" key="2">
    <source>
        <dbReference type="Proteomes" id="UP000247118"/>
    </source>
</evidence>
<evidence type="ECO:0000313" key="1">
    <source>
        <dbReference type="EMBL" id="AWO86137.1"/>
    </source>
</evidence>
<protein>
    <submittedName>
        <fullName evidence="1">Uncharacterized protein</fullName>
    </submittedName>
</protein>
<dbReference type="AlphaFoldDB" id="A0AAD0NZF8"/>
<dbReference type="RefSeq" id="WP_004020363.1">
    <property type="nucleotide sequence ID" value="NZ_CABEIC010000002.1"/>
</dbReference>
<accession>A0AAD0NZF8</accession>
<sequence>MTPDASPSLRIQFKPADSARGSVDGAWWPHTRDLARETRAIAPNIDEHLNRFERVGYAVRDWDTSDTTRIEIDGQRISLEGFTVWTPATVRFTGASSTLTLAVIPPDTDPRTAREIMTRATHRHSTGSASALLGQPR</sequence>
<dbReference type="GeneID" id="32690848"/>
<dbReference type="Proteomes" id="UP000247118">
    <property type="component" value="Chromosome"/>
</dbReference>
<organism evidence="1 2">
    <name type="scientific">Gordonia terrae</name>
    <dbReference type="NCBI Taxonomy" id="2055"/>
    <lineage>
        <taxon>Bacteria</taxon>
        <taxon>Bacillati</taxon>
        <taxon>Actinomycetota</taxon>
        <taxon>Actinomycetes</taxon>
        <taxon>Mycobacteriales</taxon>
        <taxon>Gordoniaceae</taxon>
        <taxon>Gordonia</taxon>
    </lineage>
</organism>